<dbReference type="InterPro" id="IPR021736">
    <property type="entry name" value="DUF3305"/>
</dbReference>
<sequence>MSASQKRIGDDLPREFSLSVIMQKSPSANRWQSFQWEAVGVLAAAKAANPQHAEMIYQQQETSRYLHAGFKLRLHEDECESYYHNLLSANPCCYVVADMSDDGTPTPFMVSFSFDEAHAYLEGDEAIYAVPVPAEIYQWAEAFVLAHYVPTKRSKRKRADWRKPEGGSHGAR</sequence>
<reference evidence="1 2" key="1">
    <citation type="submission" date="2016-03" db="EMBL/GenBank/DDBJ databases">
        <title>Chemosynthetic sulphur-oxidizing symbionts of marine invertebrate animals are capable of nitrogen fixation.</title>
        <authorList>
            <person name="Petersen J.M."/>
            <person name="Kemper A."/>
            <person name="Gruber-Vodicka H."/>
            <person name="Cardini U."/>
            <person name="Geest Mvander."/>
            <person name="Kleiner M."/>
            <person name="Bulgheresi S."/>
            <person name="Fussmann M."/>
            <person name="Herbold C."/>
            <person name="Seah B.K.B."/>
            <person name="Antony C.Paul."/>
            <person name="Liu D."/>
            <person name="Belitz A."/>
            <person name="Weber M."/>
        </authorList>
    </citation>
    <scope>NUCLEOTIDE SEQUENCE [LARGE SCALE GENOMIC DNA]</scope>
    <source>
        <strain evidence="1">G_D</strain>
    </source>
</reference>
<name>A0A1E2UH09_9GAMM</name>
<protein>
    <recommendedName>
        <fullName evidence="3">DUF3305 domain-containing protein</fullName>
    </recommendedName>
</protein>
<proteinExistence type="predicted"/>
<dbReference type="STRING" id="1818881.A3196_19730"/>
<dbReference type="Pfam" id="PF11749">
    <property type="entry name" value="DUF3305"/>
    <property type="match status" value="1"/>
</dbReference>
<evidence type="ECO:0008006" key="3">
    <source>
        <dbReference type="Google" id="ProtNLM"/>
    </source>
</evidence>
<dbReference type="EMBL" id="LVJZ01000007">
    <property type="protein sequence ID" value="ODB91959.1"/>
    <property type="molecule type" value="Genomic_DNA"/>
</dbReference>
<gene>
    <name evidence="1" type="ORF">A3196_19730</name>
</gene>
<keyword evidence="2" id="KW-1185">Reference proteome</keyword>
<dbReference type="AlphaFoldDB" id="A0A1E2UH09"/>
<evidence type="ECO:0000313" key="1">
    <source>
        <dbReference type="EMBL" id="ODB91959.1"/>
    </source>
</evidence>
<dbReference type="Proteomes" id="UP000094849">
    <property type="component" value="Unassembled WGS sequence"/>
</dbReference>
<evidence type="ECO:0000313" key="2">
    <source>
        <dbReference type="Proteomes" id="UP000094849"/>
    </source>
</evidence>
<organism evidence="1 2">
    <name type="scientific">Candidatus Thiodiazotropha endoloripes</name>
    <dbReference type="NCBI Taxonomy" id="1818881"/>
    <lineage>
        <taxon>Bacteria</taxon>
        <taxon>Pseudomonadati</taxon>
        <taxon>Pseudomonadota</taxon>
        <taxon>Gammaproteobacteria</taxon>
        <taxon>Chromatiales</taxon>
        <taxon>Sedimenticolaceae</taxon>
        <taxon>Candidatus Thiodiazotropha</taxon>
    </lineage>
</organism>
<comment type="caution">
    <text evidence="1">The sequence shown here is derived from an EMBL/GenBank/DDBJ whole genome shotgun (WGS) entry which is preliminary data.</text>
</comment>
<accession>A0A1E2UH09</accession>
<dbReference type="RefSeq" id="WP_069025111.1">
    <property type="nucleotide sequence ID" value="NZ_LVJZ01000007.1"/>
</dbReference>